<gene>
    <name evidence="2" type="ORF">SHERM_25571</name>
</gene>
<dbReference type="AlphaFoldDB" id="A0A9N7NA20"/>
<organism evidence="2 3">
    <name type="scientific">Striga hermonthica</name>
    <name type="common">Purple witchweed</name>
    <name type="synonym">Buchnera hermonthica</name>
    <dbReference type="NCBI Taxonomy" id="68872"/>
    <lineage>
        <taxon>Eukaryota</taxon>
        <taxon>Viridiplantae</taxon>
        <taxon>Streptophyta</taxon>
        <taxon>Embryophyta</taxon>
        <taxon>Tracheophyta</taxon>
        <taxon>Spermatophyta</taxon>
        <taxon>Magnoliopsida</taxon>
        <taxon>eudicotyledons</taxon>
        <taxon>Gunneridae</taxon>
        <taxon>Pentapetalae</taxon>
        <taxon>asterids</taxon>
        <taxon>lamiids</taxon>
        <taxon>Lamiales</taxon>
        <taxon>Orobanchaceae</taxon>
        <taxon>Buchnereae</taxon>
        <taxon>Striga</taxon>
    </lineage>
</organism>
<keyword evidence="3" id="KW-1185">Reference proteome</keyword>
<dbReference type="EMBL" id="CACSLK010027813">
    <property type="protein sequence ID" value="CAA0830106.1"/>
    <property type="molecule type" value="Genomic_DNA"/>
</dbReference>
<evidence type="ECO:0000313" key="2">
    <source>
        <dbReference type="EMBL" id="CAA0830106.1"/>
    </source>
</evidence>
<protein>
    <recommendedName>
        <fullName evidence="1">DUF4218 domain-containing protein</fullName>
    </recommendedName>
</protein>
<reference evidence="2" key="1">
    <citation type="submission" date="2019-12" db="EMBL/GenBank/DDBJ databases">
        <authorList>
            <person name="Scholes J."/>
        </authorList>
    </citation>
    <scope>NUCLEOTIDE SEQUENCE</scope>
</reference>
<feature type="non-terminal residue" evidence="2">
    <location>
        <position position="1"/>
    </location>
</feature>
<dbReference type="InterPro" id="IPR025452">
    <property type="entry name" value="DUF4218"/>
</dbReference>
<comment type="caution">
    <text evidence="2">The sequence shown here is derived from an EMBL/GenBank/DDBJ whole genome shotgun (WGS) entry which is preliminary data.</text>
</comment>
<dbReference type="PANTHER" id="PTHR48451">
    <property type="entry name" value="DUF4218 DOMAIN-CONTAINING PROTEIN"/>
    <property type="match status" value="1"/>
</dbReference>
<dbReference type="Proteomes" id="UP001153555">
    <property type="component" value="Unassembled WGS sequence"/>
</dbReference>
<accession>A0A9N7NA20</accession>
<proteinExistence type="predicted"/>
<feature type="non-terminal residue" evidence="2">
    <location>
        <position position="96"/>
    </location>
</feature>
<evidence type="ECO:0000313" key="3">
    <source>
        <dbReference type="Proteomes" id="UP001153555"/>
    </source>
</evidence>
<name>A0A9N7NA20_STRHE</name>
<dbReference type="Pfam" id="PF13960">
    <property type="entry name" value="DUF4218"/>
    <property type="match status" value="1"/>
</dbReference>
<sequence length="96" mass="11097">ELMILKSHVRNKAQPEGSITEGYIVNECLTFCSRYLQEVEMTFTRPQRNCDRVNNEEIYLFSSTGRIIGKAESVTLDDMSLAQAHRYVMIYCPITK</sequence>
<feature type="domain" description="DUF4218" evidence="1">
    <location>
        <begin position="2"/>
        <end position="49"/>
    </location>
</feature>
<evidence type="ECO:0000259" key="1">
    <source>
        <dbReference type="Pfam" id="PF13960"/>
    </source>
</evidence>
<dbReference type="OrthoDB" id="1919442at2759"/>
<dbReference type="PANTHER" id="PTHR48451:SF1">
    <property type="entry name" value="DUF4218 DOMAIN-CONTAINING PROTEIN"/>
    <property type="match status" value="1"/>
</dbReference>